<organism evidence="5 6">
    <name type="scientific">Thiovibrio frasassiensis</name>
    <dbReference type="NCBI Taxonomy" id="2984131"/>
    <lineage>
        <taxon>Bacteria</taxon>
        <taxon>Pseudomonadati</taxon>
        <taxon>Thermodesulfobacteriota</taxon>
        <taxon>Desulfobulbia</taxon>
        <taxon>Desulfobulbales</taxon>
        <taxon>Thiovibrionaceae</taxon>
        <taxon>Thiovibrio</taxon>
    </lineage>
</organism>
<sequence>MAKKVMLEKHKDVARIDQEDKRTHGWYVRVRFQGTTHSKFFSDGKCGGRYSSLLAALTWRDTMEIKLGKVRTDKHLVTVSNTTTGVVGVRFNEKLNRYEVSWVNRLGKQGKTSVSVNKNGKEKAFQIACEIRKTKEAERLNA</sequence>
<reference evidence="5" key="2">
    <citation type="submission" date="2022-10" db="EMBL/GenBank/DDBJ databases">
        <authorList>
            <person name="Aronson H.S."/>
        </authorList>
    </citation>
    <scope>NUCLEOTIDE SEQUENCE</scope>
    <source>
        <strain evidence="5">RS19-109</strain>
    </source>
</reference>
<keyword evidence="2" id="KW-0238">DNA-binding</keyword>
<dbReference type="InterPro" id="IPR001471">
    <property type="entry name" value="AP2/ERF_dom"/>
</dbReference>
<dbReference type="RefSeq" id="WP_307633437.1">
    <property type="nucleotide sequence ID" value="NZ_JAPHEH010000001.1"/>
</dbReference>
<dbReference type="Gene3D" id="1.20.5.2050">
    <property type="match status" value="1"/>
</dbReference>
<evidence type="ECO:0000313" key="6">
    <source>
        <dbReference type="Proteomes" id="UP001154240"/>
    </source>
</evidence>
<keyword evidence="1" id="KW-0805">Transcription regulation</keyword>
<feature type="domain" description="AP2/ERF" evidence="4">
    <location>
        <begin position="84"/>
        <end position="137"/>
    </location>
</feature>
<accession>A0A9X4MIG5</accession>
<gene>
    <name evidence="5" type="ORF">OLX77_09920</name>
</gene>
<reference evidence="5" key="1">
    <citation type="journal article" date="2022" name="bioRxiv">
        <title>Thiovibrio frasassiensisgen. nov., sp. nov., an autotrophic, elemental sulfur disproportionating bacterium isolated from sulfidic karst sediment, and proposal of Thiovibrionaceae fam. nov.</title>
        <authorList>
            <person name="Aronson H."/>
            <person name="Thomas C."/>
            <person name="Bhattacharyya M."/>
            <person name="Eckstein S."/>
            <person name="Jensen S."/>
            <person name="Barco R."/>
            <person name="Macalady J."/>
            <person name="Amend J."/>
        </authorList>
    </citation>
    <scope>NUCLEOTIDE SEQUENCE</scope>
    <source>
        <strain evidence="5">RS19-109</strain>
    </source>
</reference>
<evidence type="ECO:0000256" key="3">
    <source>
        <dbReference type="ARBA" id="ARBA00023163"/>
    </source>
</evidence>
<dbReference type="Proteomes" id="UP001154240">
    <property type="component" value="Unassembled WGS sequence"/>
</dbReference>
<protein>
    <submittedName>
        <fullName evidence="5">AP2 domain-containing protein</fullName>
    </submittedName>
</protein>
<evidence type="ECO:0000259" key="4">
    <source>
        <dbReference type="Pfam" id="PF00847"/>
    </source>
</evidence>
<dbReference type="EMBL" id="JAPHEH010000001">
    <property type="protein sequence ID" value="MDG4476470.1"/>
    <property type="molecule type" value="Genomic_DNA"/>
</dbReference>
<evidence type="ECO:0000313" key="5">
    <source>
        <dbReference type="EMBL" id="MDG4476470.1"/>
    </source>
</evidence>
<keyword evidence="6" id="KW-1185">Reference proteome</keyword>
<dbReference type="GO" id="GO:0003700">
    <property type="term" value="F:DNA-binding transcription factor activity"/>
    <property type="evidence" value="ECO:0007669"/>
    <property type="project" value="InterPro"/>
</dbReference>
<comment type="caution">
    <text evidence="5">The sequence shown here is derived from an EMBL/GenBank/DDBJ whole genome shotgun (WGS) entry which is preliminary data.</text>
</comment>
<evidence type="ECO:0000256" key="1">
    <source>
        <dbReference type="ARBA" id="ARBA00023015"/>
    </source>
</evidence>
<dbReference type="GO" id="GO:0003677">
    <property type="term" value="F:DNA binding"/>
    <property type="evidence" value="ECO:0007669"/>
    <property type="project" value="UniProtKB-KW"/>
</dbReference>
<proteinExistence type="predicted"/>
<dbReference type="Pfam" id="PF00847">
    <property type="entry name" value="AP2"/>
    <property type="match status" value="1"/>
</dbReference>
<dbReference type="AlphaFoldDB" id="A0A9X4MIG5"/>
<name>A0A9X4MIG5_9BACT</name>
<keyword evidence="3" id="KW-0804">Transcription</keyword>
<evidence type="ECO:0000256" key="2">
    <source>
        <dbReference type="ARBA" id="ARBA00023125"/>
    </source>
</evidence>